<sequence length="119" mass="14978">MNSKLPYYMAYPMPLAYDDERMERRDYEYMKSLYPDTAKKVLPYVEEECDRNEYPCSMIYDEYPDRFSLRMMCNRIFDKVVSQEKLEPEDWLRNLIEVILYQELFKRRSDDRRNRRRFY</sequence>
<dbReference type="EMBL" id="JACOPE010000001">
    <property type="protein sequence ID" value="MBC5682295.1"/>
    <property type="molecule type" value="Genomic_DNA"/>
</dbReference>
<proteinExistence type="predicted"/>
<gene>
    <name evidence="1" type="ORF">H8S40_01640</name>
</gene>
<evidence type="ECO:0000313" key="2">
    <source>
        <dbReference type="Proteomes" id="UP000631576"/>
    </source>
</evidence>
<accession>A0ABR7G4C6</accession>
<dbReference type="Proteomes" id="UP000631576">
    <property type="component" value="Unassembled WGS sequence"/>
</dbReference>
<comment type="caution">
    <text evidence="1">The sequence shown here is derived from an EMBL/GenBank/DDBJ whole genome shotgun (WGS) entry which is preliminary data.</text>
</comment>
<keyword evidence="2" id="KW-1185">Reference proteome</keyword>
<dbReference type="RefSeq" id="WP_117991001.1">
    <property type="nucleotide sequence ID" value="NZ_JACOPE010000001.1"/>
</dbReference>
<protein>
    <submittedName>
        <fullName evidence="1">Uncharacterized protein</fullName>
    </submittedName>
</protein>
<name>A0ABR7G4C6_9FIRM</name>
<evidence type="ECO:0000313" key="1">
    <source>
        <dbReference type="EMBL" id="MBC5682295.1"/>
    </source>
</evidence>
<organism evidence="1 2">
    <name type="scientific">Ruminococcus hominis</name>
    <dbReference type="NCBI Taxonomy" id="2763065"/>
    <lineage>
        <taxon>Bacteria</taxon>
        <taxon>Bacillati</taxon>
        <taxon>Bacillota</taxon>
        <taxon>Clostridia</taxon>
        <taxon>Eubacteriales</taxon>
        <taxon>Oscillospiraceae</taxon>
        <taxon>Ruminococcus</taxon>
    </lineage>
</organism>
<reference evidence="1 2" key="1">
    <citation type="submission" date="2020-08" db="EMBL/GenBank/DDBJ databases">
        <title>Genome public.</title>
        <authorList>
            <person name="Liu C."/>
            <person name="Sun Q."/>
        </authorList>
    </citation>
    <scope>NUCLEOTIDE SEQUENCE [LARGE SCALE GENOMIC DNA]</scope>
    <source>
        <strain evidence="1 2">NSJ-13</strain>
    </source>
</reference>